<sequence length="125" mass="13744">KSLKRRISAETELSMRAEIVQPPSPKILSTEPPILAKGHHSVRDAETSPNQEDQPDSHHHAPSRAARSPARESHAPPQPTRFDARDVHASPSPIVVRRRSCVRPPSVRRQAADAVSSPPPLVAFR</sequence>
<feature type="non-terminal residue" evidence="2">
    <location>
        <position position="1"/>
    </location>
</feature>
<feature type="region of interest" description="Disordered" evidence="1">
    <location>
        <begin position="1"/>
        <end position="125"/>
    </location>
</feature>
<evidence type="ECO:0000313" key="2">
    <source>
        <dbReference type="EMBL" id="KAG5400019.1"/>
    </source>
</evidence>
<evidence type="ECO:0000256" key="1">
    <source>
        <dbReference type="SAM" id="MobiDB-lite"/>
    </source>
</evidence>
<reference evidence="2 3" key="1">
    <citation type="submission" date="2021-03" db="EMBL/GenBank/DDBJ databases">
        <authorList>
            <person name="King G.J."/>
            <person name="Bancroft I."/>
            <person name="Baten A."/>
            <person name="Bloomfield J."/>
            <person name="Borpatragohain P."/>
            <person name="He Z."/>
            <person name="Irish N."/>
            <person name="Irwin J."/>
            <person name="Liu K."/>
            <person name="Mauleon R.P."/>
            <person name="Moore J."/>
            <person name="Morris R."/>
            <person name="Ostergaard L."/>
            <person name="Wang B."/>
            <person name="Wells R."/>
        </authorList>
    </citation>
    <scope>NUCLEOTIDE SEQUENCE [LARGE SCALE GENOMIC DNA]</scope>
    <source>
        <strain evidence="2">R-o-18</strain>
        <tissue evidence="2">Leaf</tissue>
    </source>
</reference>
<dbReference type="Proteomes" id="UP000823674">
    <property type="component" value="Chromosome A04"/>
</dbReference>
<keyword evidence="3" id="KW-1185">Reference proteome</keyword>
<proteinExistence type="predicted"/>
<dbReference type="EMBL" id="JADBGQ010000004">
    <property type="protein sequence ID" value="KAG5400019.1"/>
    <property type="molecule type" value="Genomic_DNA"/>
</dbReference>
<comment type="caution">
    <text evidence="2">The sequence shown here is derived from an EMBL/GenBank/DDBJ whole genome shotgun (WGS) entry which is preliminary data.</text>
</comment>
<name>A0ABQ7MR65_BRACM</name>
<evidence type="ECO:0000313" key="3">
    <source>
        <dbReference type="Proteomes" id="UP000823674"/>
    </source>
</evidence>
<accession>A0ABQ7MR65</accession>
<organism evidence="2 3">
    <name type="scientific">Brassica rapa subsp. trilocularis</name>
    <dbReference type="NCBI Taxonomy" id="1813537"/>
    <lineage>
        <taxon>Eukaryota</taxon>
        <taxon>Viridiplantae</taxon>
        <taxon>Streptophyta</taxon>
        <taxon>Embryophyta</taxon>
        <taxon>Tracheophyta</taxon>
        <taxon>Spermatophyta</taxon>
        <taxon>Magnoliopsida</taxon>
        <taxon>eudicotyledons</taxon>
        <taxon>Gunneridae</taxon>
        <taxon>Pentapetalae</taxon>
        <taxon>rosids</taxon>
        <taxon>malvids</taxon>
        <taxon>Brassicales</taxon>
        <taxon>Brassicaceae</taxon>
        <taxon>Brassiceae</taxon>
        <taxon>Brassica</taxon>
    </lineage>
</organism>
<protein>
    <submittedName>
        <fullName evidence="2">Uncharacterized protein</fullName>
    </submittedName>
</protein>
<gene>
    <name evidence="2" type="primary">A04p006960.1_BraROA</name>
    <name evidence="2" type="ORF">IGI04_014626</name>
</gene>